<reference evidence="12 13" key="1">
    <citation type="submission" date="2016-12" db="EMBL/GenBank/DDBJ databases">
        <title>The genomes of Aspergillus section Nigri reveals drivers in fungal speciation.</title>
        <authorList>
            <consortium name="DOE Joint Genome Institute"/>
            <person name="Vesth T.C."/>
            <person name="Nybo J."/>
            <person name="Theobald S."/>
            <person name="Brandl J."/>
            <person name="Frisvad J.C."/>
            <person name="Nielsen K.F."/>
            <person name="Lyhne E.K."/>
            <person name="Kogle M.E."/>
            <person name="Kuo A."/>
            <person name="Riley R."/>
            <person name="Clum A."/>
            <person name="Nolan M."/>
            <person name="Lipzen A."/>
            <person name="Salamov A."/>
            <person name="Henrissat B."/>
            <person name="Wiebenga A."/>
            <person name="De Vries R.P."/>
            <person name="Grigoriev I.V."/>
            <person name="Mortensen U.H."/>
            <person name="Andersen M.R."/>
            <person name="Baker S.E."/>
        </authorList>
    </citation>
    <scope>NUCLEOTIDE SEQUENCE [LARGE SCALE GENOMIC DNA]</scope>
    <source>
        <strain evidence="12 13">CBS 117.55</strain>
    </source>
</reference>
<organism evidence="12 13">
    <name type="scientific">Aspergillus heteromorphus CBS 117.55</name>
    <dbReference type="NCBI Taxonomy" id="1448321"/>
    <lineage>
        <taxon>Eukaryota</taxon>
        <taxon>Fungi</taxon>
        <taxon>Dikarya</taxon>
        <taxon>Ascomycota</taxon>
        <taxon>Pezizomycotina</taxon>
        <taxon>Eurotiomycetes</taxon>
        <taxon>Eurotiomycetidae</taxon>
        <taxon>Eurotiales</taxon>
        <taxon>Aspergillaceae</taxon>
        <taxon>Aspergillus</taxon>
        <taxon>Aspergillus subgen. Circumdati</taxon>
    </lineage>
</organism>
<evidence type="ECO:0000256" key="8">
    <source>
        <dbReference type="ARBA" id="ARBA00023136"/>
    </source>
</evidence>
<keyword evidence="5 11" id="KW-0732">Signal</keyword>
<proteinExistence type="inferred from homology"/>
<dbReference type="GO" id="GO:0031965">
    <property type="term" value="C:nuclear membrane"/>
    <property type="evidence" value="ECO:0007669"/>
    <property type="project" value="UniProtKB-SubCell"/>
</dbReference>
<dbReference type="PANTHER" id="PTHR28012">
    <property type="entry name" value="NUCLEAR FUSION PROTEIN KAR5"/>
    <property type="match status" value="1"/>
</dbReference>
<keyword evidence="6 11" id="KW-0256">Endoplasmic reticulum</keyword>
<evidence type="ECO:0000256" key="2">
    <source>
        <dbReference type="ARBA" id="ARBA00010473"/>
    </source>
</evidence>
<evidence type="ECO:0008006" key="14">
    <source>
        <dbReference type="Google" id="ProtNLM"/>
    </source>
</evidence>
<dbReference type="Proteomes" id="UP000247233">
    <property type="component" value="Unassembled WGS sequence"/>
</dbReference>
<evidence type="ECO:0000256" key="3">
    <source>
        <dbReference type="ARBA" id="ARBA00022459"/>
    </source>
</evidence>
<dbReference type="RefSeq" id="XP_025397704.1">
    <property type="nucleotide sequence ID" value="XM_025546736.1"/>
</dbReference>
<evidence type="ECO:0000256" key="7">
    <source>
        <dbReference type="ARBA" id="ARBA00022989"/>
    </source>
</evidence>
<dbReference type="GO" id="GO:0005789">
    <property type="term" value="C:endoplasmic reticulum membrane"/>
    <property type="evidence" value="ECO:0007669"/>
    <property type="project" value="UniProtKB-SubCell"/>
</dbReference>
<evidence type="ECO:0000256" key="9">
    <source>
        <dbReference type="ARBA" id="ARBA00023180"/>
    </source>
</evidence>
<evidence type="ECO:0000256" key="5">
    <source>
        <dbReference type="ARBA" id="ARBA00022729"/>
    </source>
</evidence>
<evidence type="ECO:0000256" key="6">
    <source>
        <dbReference type="ARBA" id="ARBA00022824"/>
    </source>
</evidence>
<comment type="function">
    <text evidence="1 11">Required for nuclear membrane fusion during karyogamy.</text>
</comment>
<dbReference type="EMBL" id="MSFL01000019">
    <property type="protein sequence ID" value="PWY76943.1"/>
    <property type="molecule type" value="Genomic_DNA"/>
</dbReference>
<dbReference type="OrthoDB" id="5311848at2759"/>
<dbReference type="GO" id="GO:0000742">
    <property type="term" value="P:karyogamy involved in conjugation with cellular fusion"/>
    <property type="evidence" value="ECO:0007669"/>
    <property type="project" value="UniProtKB-UniRule"/>
</dbReference>
<dbReference type="GeneID" id="37068973"/>
<evidence type="ECO:0000256" key="4">
    <source>
        <dbReference type="ARBA" id="ARBA00022692"/>
    </source>
</evidence>
<keyword evidence="10 11" id="KW-0539">Nucleus</keyword>
<protein>
    <recommendedName>
        <fullName evidence="14">Nuclear membrane fusion protein Kar5</fullName>
    </recommendedName>
</protein>
<dbReference type="GO" id="GO:0048288">
    <property type="term" value="P:nuclear membrane fusion involved in karyogamy"/>
    <property type="evidence" value="ECO:0007669"/>
    <property type="project" value="UniProtKB-UniRule"/>
</dbReference>
<accession>A0A317VRK4</accession>
<dbReference type="Pfam" id="PF04163">
    <property type="entry name" value="Tht1"/>
    <property type="match status" value="1"/>
</dbReference>
<dbReference type="PANTHER" id="PTHR28012:SF1">
    <property type="entry name" value="NUCLEAR FUSION PROTEIN KAR5"/>
    <property type="match status" value="1"/>
</dbReference>
<evidence type="ECO:0000256" key="10">
    <source>
        <dbReference type="ARBA" id="ARBA00023242"/>
    </source>
</evidence>
<name>A0A317VRK4_9EURO</name>
<keyword evidence="7" id="KW-1133">Transmembrane helix</keyword>
<dbReference type="STRING" id="1448321.A0A317VRK4"/>
<keyword evidence="13" id="KW-1185">Reference proteome</keyword>
<gene>
    <name evidence="12" type="ORF">BO70DRAFT_397837</name>
</gene>
<keyword evidence="9" id="KW-0325">Glycoprotein</keyword>
<evidence type="ECO:0000256" key="1">
    <source>
        <dbReference type="ARBA" id="ARBA00003389"/>
    </source>
</evidence>
<comment type="similarity">
    <text evidence="2 11">Belongs to the KAR5 family.</text>
</comment>
<dbReference type="InterPro" id="IPR007292">
    <property type="entry name" value="Nuclear_fusion_Kar5"/>
</dbReference>
<comment type="subcellular location">
    <subcellularLocation>
        <location evidence="11">Endoplasmic reticulum membrane</location>
    </subcellularLocation>
    <subcellularLocation>
        <location evidence="11">Nucleus membrane</location>
    </subcellularLocation>
</comment>
<comment type="caution">
    <text evidence="12">The sequence shown here is derived from an EMBL/GenBank/DDBJ whole genome shotgun (WGS) entry which is preliminary data.</text>
</comment>
<keyword evidence="3 11" id="KW-0415">Karyogamy</keyword>
<dbReference type="AlphaFoldDB" id="A0A317VRK4"/>
<sequence length="496" mass="55105">MALNSVEALSTPSQDSIEDVDLLSLLNSKPRDHDVLFAEALGLLESMKSSPSCNRMATSKMVTSCQTIGGKPEKADPEIHVALDRVRSIYAARLAMCELKEAGAAIPSPCISVSIQPPPKRGIFGVSSSHKPRSNDLESIPKGQLESCLKLLESRPQWWTSYSNSRQNAVVICQAARIENEKAELLELYRSIVQGSVKLDHGLHEAMEVATAETSRHKTFMQAVEEMRIRLVHEMDKTESHLKATLERVYRNMEAYVTAVLGPVSSAIERMHDKTMSLERNIGNASSETEYLRQLLKALYDESMARNEQMASTQLHDVSVNNELVSSLKSSLETLLHDNLDTLSLTVQNLDSSLEWLSGKFVQILQQEQSLSERLQILDTSLSKSQLIADELRKVQLQHNEAMKGHSQVQEHLQTNIRISQALLDKTAAAAANLQAMIDETTIRYKESPTFGVFPVSSSTWTAFSLLIGLIGAQNPRLAIIVLAISISHFITMRFL</sequence>
<keyword evidence="4" id="KW-0812">Transmembrane</keyword>
<evidence type="ECO:0000313" key="12">
    <source>
        <dbReference type="EMBL" id="PWY76943.1"/>
    </source>
</evidence>
<evidence type="ECO:0000256" key="11">
    <source>
        <dbReference type="RuleBase" id="RU368082"/>
    </source>
</evidence>
<keyword evidence="8" id="KW-0472">Membrane</keyword>
<dbReference type="VEuPathDB" id="FungiDB:BO70DRAFT_397837"/>
<evidence type="ECO:0000313" key="13">
    <source>
        <dbReference type="Proteomes" id="UP000247233"/>
    </source>
</evidence>